<evidence type="ECO:0000256" key="1">
    <source>
        <dbReference type="ARBA" id="ARBA00022603"/>
    </source>
</evidence>
<keyword evidence="1" id="KW-0489">Methyltransferase</keyword>
<reference evidence="4" key="3">
    <citation type="submission" date="2025-09" db="UniProtKB">
        <authorList>
            <consortium name="Ensembl"/>
        </authorList>
    </citation>
    <scope>IDENTIFICATION</scope>
</reference>
<organism evidence="4 5">
    <name type="scientific">Podarcis muralis</name>
    <name type="common">Wall lizard</name>
    <name type="synonym">Lacerta muralis</name>
    <dbReference type="NCBI Taxonomy" id="64176"/>
    <lineage>
        <taxon>Eukaryota</taxon>
        <taxon>Metazoa</taxon>
        <taxon>Chordata</taxon>
        <taxon>Craniata</taxon>
        <taxon>Vertebrata</taxon>
        <taxon>Euteleostomi</taxon>
        <taxon>Lepidosauria</taxon>
        <taxon>Squamata</taxon>
        <taxon>Bifurcata</taxon>
        <taxon>Unidentata</taxon>
        <taxon>Episquamata</taxon>
        <taxon>Laterata</taxon>
        <taxon>Lacertibaenia</taxon>
        <taxon>Lacertidae</taxon>
        <taxon>Podarcis</taxon>
    </lineage>
</organism>
<dbReference type="GO" id="GO:1901052">
    <property type="term" value="P:sarcosine metabolic process"/>
    <property type="evidence" value="ECO:0007669"/>
    <property type="project" value="TreeGrafter"/>
</dbReference>
<evidence type="ECO:0000256" key="3">
    <source>
        <dbReference type="ARBA" id="ARBA00022691"/>
    </source>
</evidence>
<dbReference type="PANTHER" id="PTHR16458:SF2">
    <property type="entry name" value="GLYCINE N-METHYLTRANSFERASE"/>
    <property type="match status" value="1"/>
</dbReference>
<evidence type="ECO:0000256" key="2">
    <source>
        <dbReference type="ARBA" id="ARBA00022679"/>
    </source>
</evidence>
<dbReference type="GO" id="GO:0005829">
    <property type="term" value="C:cytosol"/>
    <property type="evidence" value="ECO:0007669"/>
    <property type="project" value="TreeGrafter"/>
</dbReference>
<dbReference type="GO" id="GO:0006111">
    <property type="term" value="P:regulation of gluconeogenesis"/>
    <property type="evidence" value="ECO:0007669"/>
    <property type="project" value="TreeGrafter"/>
</dbReference>
<dbReference type="GO" id="GO:0032259">
    <property type="term" value="P:methylation"/>
    <property type="evidence" value="ECO:0007669"/>
    <property type="project" value="UniProtKB-KW"/>
</dbReference>
<dbReference type="GO" id="GO:0046500">
    <property type="term" value="P:S-adenosylmethionine metabolic process"/>
    <property type="evidence" value="ECO:0007669"/>
    <property type="project" value="TreeGrafter"/>
</dbReference>
<accession>A0A670ITD2</accession>
<evidence type="ECO:0000313" key="5">
    <source>
        <dbReference type="Proteomes" id="UP000472272"/>
    </source>
</evidence>
<evidence type="ECO:0000313" key="4">
    <source>
        <dbReference type="Ensembl" id="ENSPMRP00000015245.1"/>
    </source>
</evidence>
<dbReference type="GO" id="GO:0042802">
    <property type="term" value="F:identical protein binding"/>
    <property type="evidence" value="ECO:0007669"/>
    <property type="project" value="TreeGrafter"/>
</dbReference>
<keyword evidence="3" id="KW-0949">S-adenosyl-L-methionine</keyword>
<name>A0A670ITD2_PODMU</name>
<dbReference type="InterPro" id="IPR014369">
    <property type="entry name" value="Gly/Sar_N_MeTrfase"/>
</dbReference>
<dbReference type="PANTHER" id="PTHR16458">
    <property type="entry name" value="GLYCINE N-METHYLTRANSFERASE"/>
    <property type="match status" value="1"/>
</dbReference>
<keyword evidence="5" id="KW-1185">Reference proteome</keyword>
<keyword evidence="2" id="KW-0808">Transferase</keyword>
<dbReference type="GeneTree" id="ENSGT00390000006845"/>
<dbReference type="Proteomes" id="UP000472272">
    <property type="component" value="Chromosome 9"/>
</dbReference>
<reference evidence="4 5" key="1">
    <citation type="journal article" date="2019" name="Proc. Natl. Acad. Sci. U.S.A.">
        <title>Regulatory changes in pterin and carotenoid genes underlie balanced color polymorphisms in the wall lizard.</title>
        <authorList>
            <person name="Andrade P."/>
            <person name="Pinho C."/>
            <person name="Perez I de Lanuza G."/>
            <person name="Afonso S."/>
            <person name="Brejcha J."/>
            <person name="Rubin C.J."/>
            <person name="Wallerman O."/>
            <person name="Pereira P."/>
            <person name="Sabatino S.J."/>
            <person name="Bellati A."/>
            <person name="Pellitteri-Rosa D."/>
            <person name="Bosakova Z."/>
            <person name="Bunikis I."/>
            <person name="Carretero M.A."/>
            <person name="Feiner N."/>
            <person name="Marsik P."/>
            <person name="Pauperio F."/>
            <person name="Salvi D."/>
            <person name="Soler L."/>
            <person name="While G.M."/>
            <person name="Uller T."/>
            <person name="Font E."/>
            <person name="Andersson L."/>
            <person name="Carneiro M."/>
        </authorList>
    </citation>
    <scope>NUCLEOTIDE SEQUENCE</scope>
</reference>
<dbReference type="GO" id="GO:0006730">
    <property type="term" value="P:one-carbon metabolic process"/>
    <property type="evidence" value="ECO:0007669"/>
    <property type="project" value="TreeGrafter"/>
</dbReference>
<dbReference type="GO" id="GO:0016594">
    <property type="term" value="F:glycine binding"/>
    <property type="evidence" value="ECO:0007669"/>
    <property type="project" value="TreeGrafter"/>
</dbReference>
<dbReference type="GO" id="GO:0051289">
    <property type="term" value="P:protein homotetramerization"/>
    <property type="evidence" value="ECO:0007669"/>
    <property type="project" value="TreeGrafter"/>
</dbReference>
<dbReference type="GO" id="GO:0046498">
    <property type="term" value="P:S-adenosylhomocysteine metabolic process"/>
    <property type="evidence" value="ECO:0007669"/>
    <property type="project" value="TreeGrafter"/>
</dbReference>
<reference evidence="4" key="2">
    <citation type="submission" date="2025-08" db="UniProtKB">
        <authorList>
            <consortium name="Ensembl"/>
        </authorList>
    </citation>
    <scope>IDENTIFICATION</scope>
</reference>
<dbReference type="GO" id="GO:0017174">
    <property type="term" value="F:glycine N-methyltransferase activity"/>
    <property type="evidence" value="ECO:0007669"/>
    <property type="project" value="InterPro"/>
</dbReference>
<dbReference type="AlphaFoldDB" id="A0A670ITD2"/>
<dbReference type="GO" id="GO:1904047">
    <property type="term" value="F:S-adenosyl-L-methionine binding"/>
    <property type="evidence" value="ECO:0007669"/>
    <property type="project" value="TreeGrafter"/>
</dbReference>
<sequence>MVDSIYQTRSLGVAAEGLLDQYADGRTVRVWQLYIGNTQSCIAKYKNWLVWLLSHGSHKLAMSLYVTEEHIAV</sequence>
<protein>
    <submittedName>
        <fullName evidence="4">Uncharacterized protein</fullName>
    </submittedName>
</protein>
<dbReference type="Ensembl" id="ENSPMRT00000016288.1">
    <property type="protein sequence ID" value="ENSPMRP00000015245.1"/>
    <property type="gene ID" value="ENSPMRG00000010164.1"/>
</dbReference>
<proteinExistence type="predicted"/>